<proteinExistence type="inferred from homology"/>
<protein>
    <recommendedName>
        <fullName evidence="15">Riboflavin biosynthesis protein</fullName>
    </recommendedName>
    <domain>
        <recommendedName>
            <fullName evidence="15">Riboflavin kinase</fullName>
            <ecNumber evidence="15">2.7.1.26</ecNumber>
        </recommendedName>
        <alternativeName>
            <fullName evidence="15">Flavokinase</fullName>
        </alternativeName>
    </domain>
    <domain>
        <recommendedName>
            <fullName evidence="15">FMN adenylyltransferase</fullName>
            <ecNumber evidence="15">2.7.7.2</ecNumber>
        </recommendedName>
        <alternativeName>
            <fullName evidence="15">FAD pyrophosphorylase</fullName>
        </alternativeName>
        <alternativeName>
            <fullName evidence="15">FAD synthase</fullName>
        </alternativeName>
    </domain>
</protein>
<evidence type="ECO:0000256" key="12">
    <source>
        <dbReference type="ARBA" id="ARBA00023268"/>
    </source>
</evidence>
<comment type="pathway">
    <text evidence="2 15">Cofactor biosynthesis; FAD biosynthesis; FAD from FMN: step 1/1.</text>
</comment>
<keyword evidence="10 15" id="KW-0274">FAD</keyword>
<dbReference type="NCBIfam" id="TIGR00083">
    <property type="entry name" value="ribF"/>
    <property type="match status" value="1"/>
</dbReference>
<dbReference type="RefSeq" id="WP_265424613.1">
    <property type="nucleotide sequence ID" value="NZ_JAPFPW010000006.1"/>
</dbReference>
<keyword evidence="6 15" id="KW-0808">Transferase</keyword>
<dbReference type="SUPFAM" id="SSF52374">
    <property type="entry name" value="Nucleotidylyl transferase"/>
    <property type="match status" value="1"/>
</dbReference>
<keyword evidence="8 15" id="KW-0547">Nucleotide-binding</keyword>
<keyword evidence="5 15" id="KW-0288">FMN</keyword>
<dbReference type="Pfam" id="PF01687">
    <property type="entry name" value="Flavokinase"/>
    <property type="match status" value="1"/>
</dbReference>
<dbReference type="GO" id="GO:0008531">
    <property type="term" value="F:riboflavin kinase activity"/>
    <property type="evidence" value="ECO:0007669"/>
    <property type="project" value="UniProtKB-EC"/>
</dbReference>
<sequence>MQVIEHISEILQPFHKAVVSIGNFDGVHKGHTALFQRVREKADAIGGTAIGITFDPHPLVVIRPDHRPPLITMKEQKIELITATGMLDVLLVLPFDKKFATIPAEDFIRKFLIQTIGMQGIIVGPDYAFGRNREGSIELLERLGAELDFDVTVPQWITSENRHERISSTKIREVVALGNVEAAVPMLGRYYQVRGRVESGRQRGGRLLGFPTANIGLQDELCPAAGVYAVTAETHQGTHLGVANIGYSPTFDDNIFTVEVHILDFSENIYGKQIRINFIQRLRGEKKFSGIEALSQQIHYDIEKAREIFNQKELKEKP</sequence>
<dbReference type="CDD" id="cd02064">
    <property type="entry name" value="FAD_synthetase_N"/>
    <property type="match status" value="1"/>
</dbReference>
<keyword evidence="9 15" id="KW-0418">Kinase</keyword>
<keyword evidence="12" id="KW-0511">Multifunctional enzyme</keyword>
<dbReference type="PANTHER" id="PTHR22749:SF6">
    <property type="entry name" value="RIBOFLAVIN KINASE"/>
    <property type="match status" value="1"/>
</dbReference>
<dbReference type="GO" id="GO:0003919">
    <property type="term" value="F:FMN adenylyltransferase activity"/>
    <property type="evidence" value="ECO:0007669"/>
    <property type="project" value="UniProtKB-EC"/>
</dbReference>
<dbReference type="Gene3D" id="3.40.50.620">
    <property type="entry name" value="HUPs"/>
    <property type="match status" value="1"/>
</dbReference>
<gene>
    <name evidence="17" type="ORF">OOT00_07090</name>
</gene>
<dbReference type="InterPro" id="IPR015865">
    <property type="entry name" value="Riboflavin_kinase_bac/euk"/>
</dbReference>
<reference evidence="17 18" key="1">
    <citation type="submission" date="2022-11" db="EMBL/GenBank/DDBJ databases">
        <title>Desulfobotulus tamanensis H1 sp. nov. - anaerobic, alkaliphilic, sulphate reducing bacterium isolated from terrestrial mud volcano.</title>
        <authorList>
            <person name="Frolova A."/>
            <person name="Merkel A.Y."/>
            <person name="Slobodkin A.I."/>
        </authorList>
    </citation>
    <scope>NUCLEOTIDE SEQUENCE [LARGE SCALE GENOMIC DNA]</scope>
    <source>
        <strain evidence="17 18">H1</strain>
    </source>
</reference>
<dbReference type="InterPro" id="IPR015864">
    <property type="entry name" value="FAD_synthase"/>
</dbReference>
<dbReference type="EMBL" id="JAPFPW010000006">
    <property type="protein sequence ID" value="MCW7753745.1"/>
    <property type="molecule type" value="Genomic_DNA"/>
</dbReference>
<dbReference type="InterPro" id="IPR023468">
    <property type="entry name" value="Riboflavin_kinase"/>
</dbReference>
<evidence type="ECO:0000256" key="3">
    <source>
        <dbReference type="ARBA" id="ARBA00005201"/>
    </source>
</evidence>
<evidence type="ECO:0000256" key="13">
    <source>
        <dbReference type="ARBA" id="ARBA00047880"/>
    </source>
</evidence>
<evidence type="ECO:0000256" key="5">
    <source>
        <dbReference type="ARBA" id="ARBA00022643"/>
    </source>
</evidence>
<dbReference type="Pfam" id="PF06574">
    <property type="entry name" value="FAD_syn"/>
    <property type="match status" value="1"/>
</dbReference>
<evidence type="ECO:0000256" key="9">
    <source>
        <dbReference type="ARBA" id="ARBA00022777"/>
    </source>
</evidence>
<evidence type="ECO:0000256" key="8">
    <source>
        <dbReference type="ARBA" id="ARBA00022741"/>
    </source>
</evidence>
<dbReference type="InterPro" id="IPR023465">
    <property type="entry name" value="Riboflavin_kinase_dom_sf"/>
</dbReference>
<dbReference type="SUPFAM" id="SSF82114">
    <property type="entry name" value="Riboflavin kinase-like"/>
    <property type="match status" value="1"/>
</dbReference>
<name>A0ABT3N8G6_9BACT</name>
<evidence type="ECO:0000256" key="2">
    <source>
        <dbReference type="ARBA" id="ARBA00004726"/>
    </source>
</evidence>
<evidence type="ECO:0000256" key="11">
    <source>
        <dbReference type="ARBA" id="ARBA00022840"/>
    </source>
</evidence>
<evidence type="ECO:0000256" key="10">
    <source>
        <dbReference type="ARBA" id="ARBA00022827"/>
    </source>
</evidence>
<dbReference type="Gene3D" id="2.40.30.30">
    <property type="entry name" value="Riboflavin kinase-like"/>
    <property type="match status" value="1"/>
</dbReference>
<keyword evidence="11 15" id="KW-0067">ATP-binding</keyword>
<evidence type="ECO:0000256" key="14">
    <source>
        <dbReference type="ARBA" id="ARBA00049494"/>
    </source>
</evidence>
<dbReference type="PIRSF" id="PIRSF004491">
    <property type="entry name" value="FAD_Synth"/>
    <property type="match status" value="1"/>
</dbReference>
<comment type="function">
    <text evidence="1">Catalyzes the phosphorylation of riboflavin to FMN followed by the adenylation of FMN to FAD.</text>
</comment>
<keyword evidence="18" id="KW-1185">Reference proteome</keyword>
<comment type="pathway">
    <text evidence="3 15">Cofactor biosynthesis; FMN biosynthesis; FMN from riboflavin (ATP route): step 1/1.</text>
</comment>
<comment type="caution">
    <text evidence="17">The sequence shown here is derived from an EMBL/GenBank/DDBJ whole genome shotgun (WGS) entry which is preliminary data.</text>
</comment>
<dbReference type="NCBIfam" id="NF004160">
    <property type="entry name" value="PRK05627.1-3"/>
    <property type="match status" value="1"/>
</dbReference>
<dbReference type="Proteomes" id="UP001209681">
    <property type="component" value="Unassembled WGS sequence"/>
</dbReference>
<keyword evidence="7 15" id="KW-0548">Nucleotidyltransferase</keyword>
<evidence type="ECO:0000256" key="7">
    <source>
        <dbReference type="ARBA" id="ARBA00022695"/>
    </source>
</evidence>
<evidence type="ECO:0000259" key="16">
    <source>
        <dbReference type="SMART" id="SM00904"/>
    </source>
</evidence>
<dbReference type="EC" id="2.7.7.2" evidence="15"/>
<dbReference type="NCBIfam" id="NF004162">
    <property type="entry name" value="PRK05627.1-5"/>
    <property type="match status" value="1"/>
</dbReference>
<comment type="similarity">
    <text evidence="15">Belongs to the ribF family.</text>
</comment>
<evidence type="ECO:0000256" key="6">
    <source>
        <dbReference type="ARBA" id="ARBA00022679"/>
    </source>
</evidence>
<accession>A0ABT3N8G6</accession>
<comment type="catalytic activity">
    <reaction evidence="14 15">
        <text>FMN + ATP + H(+) = FAD + diphosphate</text>
        <dbReference type="Rhea" id="RHEA:17237"/>
        <dbReference type="ChEBI" id="CHEBI:15378"/>
        <dbReference type="ChEBI" id="CHEBI:30616"/>
        <dbReference type="ChEBI" id="CHEBI:33019"/>
        <dbReference type="ChEBI" id="CHEBI:57692"/>
        <dbReference type="ChEBI" id="CHEBI:58210"/>
        <dbReference type="EC" id="2.7.7.2"/>
    </reaction>
</comment>
<keyword evidence="4 15" id="KW-0285">Flavoprotein</keyword>
<comment type="catalytic activity">
    <reaction evidence="13 15">
        <text>riboflavin + ATP = FMN + ADP + H(+)</text>
        <dbReference type="Rhea" id="RHEA:14357"/>
        <dbReference type="ChEBI" id="CHEBI:15378"/>
        <dbReference type="ChEBI" id="CHEBI:30616"/>
        <dbReference type="ChEBI" id="CHEBI:57986"/>
        <dbReference type="ChEBI" id="CHEBI:58210"/>
        <dbReference type="ChEBI" id="CHEBI:456216"/>
        <dbReference type="EC" id="2.7.1.26"/>
    </reaction>
</comment>
<dbReference type="InterPro" id="IPR002606">
    <property type="entry name" value="Riboflavin_kinase_bac"/>
</dbReference>
<dbReference type="EC" id="2.7.1.26" evidence="15"/>
<evidence type="ECO:0000313" key="18">
    <source>
        <dbReference type="Proteomes" id="UP001209681"/>
    </source>
</evidence>
<dbReference type="InterPro" id="IPR004821">
    <property type="entry name" value="Cyt_trans-like"/>
</dbReference>
<dbReference type="InterPro" id="IPR014729">
    <property type="entry name" value="Rossmann-like_a/b/a_fold"/>
</dbReference>
<evidence type="ECO:0000256" key="4">
    <source>
        <dbReference type="ARBA" id="ARBA00022630"/>
    </source>
</evidence>
<dbReference type="SMART" id="SM00904">
    <property type="entry name" value="Flavokinase"/>
    <property type="match status" value="1"/>
</dbReference>
<dbReference type="PANTHER" id="PTHR22749">
    <property type="entry name" value="RIBOFLAVIN KINASE/FMN ADENYLYLTRANSFERASE"/>
    <property type="match status" value="1"/>
</dbReference>
<organism evidence="17 18">
    <name type="scientific">Desulfobotulus pelophilus</name>
    <dbReference type="NCBI Taxonomy" id="2823377"/>
    <lineage>
        <taxon>Bacteria</taxon>
        <taxon>Pseudomonadati</taxon>
        <taxon>Thermodesulfobacteriota</taxon>
        <taxon>Desulfobacteria</taxon>
        <taxon>Desulfobacterales</taxon>
        <taxon>Desulfobacteraceae</taxon>
        <taxon>Desulfobotulus</taxon>
    </lineage>
</organism>
<feature type="domain" description="Riboflavin kinase" evidence="16">
    <location>
        <begin position="186"/>
        <end position="310"/>
    </location>
</feature>
<evidence type="ECO:0000313" key="17">
    <source>
        <dbReference type="EMBL" id="MCW7753745.1"/>
    </source>
</evidence>
<evidence type="ECO:0000256" key="15">
    <source>
        <dbReference type="PIRNR" id="PIRNR004491"/>
    </source>
</evidence>
<evidence type="ECO:0000256" key="1">
    <source>
        <dbReference type="ARBA" id="ARBA00002121"/>
    </source>
</evidence>
<dbReference type="NCBIfam" id="TIGR00125">
    <property type="entry name" value="cyt_tran_rel"/>
    <property type="match status" value="1"/>
</dbReference>